<feature type="region of interest" description="Disordered" evidence="3">
    <location>
        <begin position="681"/>
        <end position="740"/>
    </location>
</feature>
<proteinExistence type="predicted"/>
<feature type="repeat" description="PPR" evidence="2">
    <location>
        <begin position="524"/>
        <end position="558"/>
    </location>
</feature>
<dbReference type="Gene3D" id="1.25.40.10">
    <property type="entry name" value="Tetratricopeptide repeat domain"/>
    <property type="match status" value="2"/>
</dbReference>
<accession>A0AAP0INR9</accession>
<gene>
    <name evidence="4" type="ORF">Scep_017011</name>
</gene>
<reference evidence="4 5" key="1">
    <citation type="submission" date="2024-01" db="EMBL/GenBank/DDBJ databases">
        <title>Genome assemblies of Stephania.</title>
        <authorList>
            <person name="Yang L."/>
        </authorList>
    </citation>
    <scope>NUCLEOTIDE SEQUENCE [LARGE SCALE GENOMIC DNA]</scope>
    <source>
        <strain evidence="4">JXDWG</strain>
        <tissue evidence="4">Leaf</tissue>
    </source>
</reference>
<evidence type="ECO:0000313" key="4">
    <source>
        <dbReference type="EMBL" id="KAK9118918.1"/>
    </source>
</evidence>
<dbReference type="EMBL" id="JBBNAG010000007">
    <property type="protein sequence ID" value="KAK9118918.1"/>
    <property type="molecule type" value="Genomic_DNA"/>
</dbReference>
<evidence type="ECO:0008006" key="6">
    <source>
        <dbReference type="Google" id="ProtNLM"/>
    </source>
</evidence>
<dbReference type="InterPro" id="IPR044605">
    <property type="entry name" value="At1g26460-like"/>
</dbReference>
<dbReference type="Proteomes" id="UP001419268">
    <property type="component" value="Unassembled WGS sequence"/>
</dbReference>
<dbReference type="PANTHER" id="PTHR47205">
    <property type="entry name" value="OS07G0599000 PROTEIN"/>
    <property type="match status" value="1"/>
</dbReference>
<dbReference type="PROSITE" id="PS51375">
    <property type="entry name" value="PPR"/>
    <property type="match status" value="2"/>
</dbReference>
<keyword evidence="1" id="KW-0677">Repeat</keyword>
<dbReference type="AlphaFoldDB" id="A0AAP0INR9"/>
<evidence type="ECO:0000256" key="1">
    <source>
        <dbReference type="ARBA" id="ARBA00022737"/>
    </source>
</evidence>
<dbReference type="InterPro" id="IPR011990">
    <property type="entry name" value="TPR-like_helical_dom_sf"/>
</dbReference>
<name>A0AAP0INR9_9MAGN</name>
<feature type="repeat" description="PPR" evidence="2">
    <location>
        <begin position="489"/>
        <end position="523"/>
    </location>
</feature>
<dbReference type="NCBIfam" id="TIGR00756">
    <property type="entry name" value="PPR"/>
    <property type="match status" value="1"/>
</dbReference>
<comment type="caution">
    <text evidence="4">The sequence shown here is derived from an EMBL/GenBank/DDBJ whole genome shotgun (WGS) entry which is preliminary data.</text>
</comment>
<keyword evidence="5" id="KW-1185">Reference proteome</keyword>
<protein>
    <recommendedName>
        <fullName evidence="6">Pentatricopeptide repeat-containing protein</fullName>
    </recommendedName>
</protein>
<dbReference type="InterPro" id="IPR002885">
    <property type="entry name" value="PPR_rpt"/>
</dbReference>
<sequence length="740" mass="83362">MAIIVKSRTFLSKTLAHNPLLRSISTSPYLSQEPQLAEPPLSTSATPLPPNPSSGSPMYQENWRSPLPNPFLAQSLVPLGFVQQSSSLQIQALSQTLDVASLMDVFADWMTSQQWTDMKQLFEFWIRCLDKNGKPNKPDVHLYNHYLRANLMSGVSPGELLGLVAQMEDYKIKPNTASFNLVLKAMYQERETVAAEKLLERMLQTGEESLPDDKSYDLVIGMLFAVNQIDAALKYMDMTLKCGNMVSMRLFTDCVRSCISAGRLDILVSIVERCKKTDQNKALCPSWNLCNYIADIALQNDQSKLAFHALEFLARWIARGETSKPHVHLSVDEGLVVSALGTAGRSYDSNLLDASWSILRRSLRQKRAPNPESYLGRIYALASVGKLEKAFGTLNEFESTYGNSTKEAEEELFSPFTSLHPLVMACSKNGFESLDSVYFQLENLSRADPPYKSVAALNCVILGCANIWDLDRAYQTFEAISRTFELTPDIHSYNALMCAFGKLKKTFEASRVFEHLLSLGVKPNARSYSILVDAHIINRDQKAALSVIDEMVKAGFIPSKETLKKIRRRCIREFDYESDDRVNDIAKKFNIRMGAENRRQMLFNLEYSTEYPREIKWVVIKVTEWMQLKLLSITPLLLHYSIAVPLPHFHSMLYRSTAPLPICTLTGHDQCSIRGEAEGAEAELGGRGGAGHGIEGMRGTRRAGDGDREGQGRRGGRARREEEQRRRGRGSEREIRRYGF</sequence>
<dbReference type="Pfam" id="PF13041">
    <property type="entry name" value="PPR_2"/>
    <property type="match status" value="1"/>
</dbReference>
<dbReference type="Pfam" id="PF13812">
    <property type="entry name" value="PPR_3"/>
    <property type="match status" value="1"/>
</dbReference>
<evidence type="ECO:0000313" key="5">
    <source>
        <dbReference type="Proteomes" id="UP001419268"/>
    </source>
</evidence>
<feature type="compositionally biased region" description="Basic and acidic residues" evidence="3">
    <location>
        <begin position="702"/>
        <end position="740"/>
    </location>
</feature>
<organism evidence="4 5">
    <name type="scientific">Stephania cephalantha</name>
    <dbReference type="NCBI Taxonomy" id="152367"/>
    <lineage>
        <taxon>Eukaryota</taxon>
        <taxon>Viridiplantae</taxon>
        <taxon>Streptophyta</taxon>
        <taxon>Embryophyta</taxon>
        <taxon>Tracheophyta</taxon>
        <taxon>Spermatophyta</taxon>
        <taxon>Magnoliopsida</taxon>
        <taxon>Ranunculales</taxon>
        <taxon>Menispermaceae</taxon>
        <taxon>Menispermoideae</taxon>
        <taxon>Cissampelideae</taxon>
        <taxon>Stephania</taxon>
    </lineage>
</organism>
<feature type="region of interest" description="Disordered" evidence="3">
    <location>
        <begin position="32"/>
        <end position="60"/>
    </location>
</feature>
<evidence type="ECO:0000256" key="2">
    <source>
        <dbReference type="PROSITE-ProRule" id="PRU00708"/>
    </source>
</evidence>
<evidence type="ECO:0000256" key="3">
    <source>
        <dbReference type="SAM" id="MobiDB-lite"/>
    </source>
</evidence>
<dbReference type="PANTHER" id="PTHR47205:SF1">
    <property type="entry name" value="OS07G0599000 PROTEIN"/>
    <property type="match status" value="1"/>
</dbReference>
<feature type="compositionally biased region" description="Gly residues" evidence="3">
    <location>
        <begin position="685"/>
        <end position="696"/>
    </location>
</feature>